<keyword evidence="4" id="KW-0862">Zinc</keyword>
<comment type="subcellular location">
    <subcellularLocation>
        <location evidence="1">Nucleus</location>
    </subcellularLocation>
</comment>
<feature type="compositionally biased region" description="Acidic residues" evidence="6">
    <location>
        <begin position="73"/>
        <end position="89"/>
    </location>
</feature>
<evidence type="ECO:0000313" key="8">
    <source>
        <dbReference type="EMBL" id="GLB45527.1"/>
    </source>
</evidence>
<evidence type="ECO:0000256" key="2">
    <source>
        <dbReference type="ARBA" id="ARBA00022723"/>
    </source>
</evidence>
<dbReference type="InterPro" id="IPR012337">
    <property type="entry name" value="RNaseH-like_sf"/>
</dbReference>
<evidence type="ECO:0000313" key="9">
    <source>
        <dbReference type="Proteomes" id="UP001063166"/>
    </source>
</evidence>
<comment type="caution">
    <text evidence="8">The sequence shown here is derived from an EMBL/GenBank/DDBJ whole genome shotgun (WGS) entry which is preliminary data.</text>
</comment>
<dbReference type="GO" id="GO:0046983">
    <property type="term" value="F:protein dimerization activity"/>
    <property type="evidence" value="ECO:0007669"/>
    <property type="project" value="InterPro"/>
</dbReference>
<organism evidence="8 9">
    <name type="scientific">Lyophyllum shimeji</name>
    <name type="common">Hon-shimeji</name>
    <name type="synonym">Tricholoma shimeji</name>
    <dbReference type="NCBI Taxonomy" id="47721"/>
    <lineage>
        <taxon>Eukaryota</taxon>
        <taxon>Fungi</taxon>
        <taxon>Dikarya</taxon>
        <taxon>Basidiomycota</taxon>
        <taxon>Agaricomycotina</taxon>
        <taxon>Agaricomycetes</taxon>
        <taxon>Agaricomycetidae</taxon>
        <taxon>Agaricales</taxon>
        <taxon>Tricholomatineae</taxon>
        <taxon>Lyophyllaceae</taxon>
        <taxon>Lyophyllum</taxon>
    </lineage>
</organism>
<dbReference type="InterPro" id="IPR008906">
    <property type="entry name" value="HATC_C_dom"/>
</dbReference>
<keyword evidence="9" id="KW-1185">Reference proteome</keyword>
<evidence type="ECO:0000256" key="4">
    <source>
        <dbReference type="ARBA" id="ARBA00022833"/>
    </source>
</evidence>
<reference evidence="8" key="1">
    <citation type="submission" date="2022-07" db="EMBL/GenBank/DDBJ databases">
        <title>The genome of Lyophyllum shimeji provides insight into the initial evolution of ectomycorrhizal fungal genome.</title>
        <authorList>
            <person name="Kobayashi Y."/>
            <person name="Shibata T."/>
            <person name="Hirakawa H."/>
            <person name="Shigenobu S."/>
            <person name="Nishiyama T."/>
            <person name="Yamada A."/>
            <person name="Hasebe M."/>
            <person name="Kawaguchi M."/>
        </authorList>
    </citation>
    <scope>NUCLEOTIDE SEQUENCE</scope>
    <source>
        <strain evidence="8">AT787</strain>
    </source>
</reference>
<evidence type="ECO:0000256" key="6">
    <source>
        <dbReference type="SAM" id="MobiDB-lite"/>
    </source>
</evidence>
<dbReference type="EMBL" id="BRPK01000023">
    <property type="protein sequence ID" value="GLB45527.1"/>
    <property type="molecule type" value="Genomic_DNA"/>
</dbReference>
<dbReference type="SUPFAM" id="SSF53098">
    <property type="entry name" value="Ribonuclease H-like"/>
    <property type="match status" value="1"/>
</dbReference>
<gene>
    <name evidence="8" type="ORF">LshimejAT787_2300870</name>
</gene>
<dbReference type="PANTHER" id="PTHR46481">
    <property type="entry name" value="ZINC FINGER BED DOMAIN-CONTAINING PROTEIN 4"/>
    <property type="match status" value="1"/>
</dbReference>
<proteinExistence type="predicted"/>
<dbReference type="AlphaFoldDB" id="A0A9P3Q2B7"/>
<feature type="compositionally biased region" description="Acidic residues" evidence="6">
    <location>
        <begin position="47"/>
        <end position="58"/>
    </location>
</feature>
<feature type="compositionally biased region" description="Basic residues" evidence="6">
    <location>
        <begin position="1"/>
        <end position="13"/>
    </location>
</feature>
<keyword evidence="3" id="KW-0863">Zinc-finger</keyword>
<keyword evidence="5" id="KW-0539">Nucleus</keyword>
<sequence>MTKGTKRPAKKTKPPATRSTSRNKANASATIKPSTKASTSKRRAEVSDSEEDDSESTEEVPHRRSRKRPRVDDEVEDVMAGDDDDEPDVEVVGGEASNAEDDEGNDGLQEKHTLPMPSAQPVKKESTKDLLLIMSDKVTVRFMNADKTSETVRGRWCSVCKEGAKAKGLRAAFLTGANSSCRQHIRQHYELYKAKCKEADIPVNHWAIPRDIWREMQAEKEAKAKLVQKKIEFGVVSGPKEFTRDGILQSVTKFITVDDQSLAVASKPIFRNCLVTMRPKTTNADLPSTHEVLVNLHNKFTVHMAEVRESILKAPGKVSVTDDLWSEDYTKSSFKGMSAHWIEVVNGKWRMRTEVIAFQAVSGDHSGLNLGRYFVGCCDRVGIMGKNGSKLQCATLDNTSSNTTLCETVENIHKSRGQEWSAEENQLPCCAHVVNLGNVDIMRCVTKIAAVETATAIWEYDPTLPDNRVLGGSLDVIAAIRTLAIKIQASGQRIEYFEQCQTQCGQTQTFKIPLHSNIRWGTAHKMLERAYQLRQAIALFLSAADELFGPITTIRVDGRVSKHIPWSAFKLQESDWTRVIDAKEILADSNRIQQYFSSESEPTLWRVLPALEELQTHWEEKKDDPHYALYASALDAGLQKLKKYYLLLDTKPVFVLALALHPYYKLAYIEHAWGGENEQQDAIAKGDLDAKNWQDEAQQIVENTMRRYWSTRPRAPQPEPQPSTSSTTAKSKKVSDFDLHRKTLLAREDQEGYQAELRRYLNDVPAEVTKDTDVVVWWQDNHQKYPTLGRMALDILPAQASSVPCERLFSGSKQTADARRTKLGAKVFEELQIMKYAWRRDVSDFAAMNSRYIEEIDIHEYTDMLEAEKQTVEWECDVDEEVAV</sequence>
<feature type="domain" description="HAT C-terminal dimerisation" evidence="7">
    <location>
        <begin position="756"/>
        <end position="835"/>
    </location>
</feature>
<name>A0A9P3Q2B7_LYOSH</name>
<evidence type="ECO:0000259" key="7">
    <source>
        <dbReference type="Pfam" id="PF05699"/>
    </source>
</evidence>
<dbReference type="Pfam" id="PF05699">
    <property type="entry name" value="Dimer_Tnp_hAT"/>
    <property type="match status" value="1"/>
</dbReference>
<feature type="compositionally biased region" description="Polar residues" evidence="6">
    <location>
        <begin position="22"/>
        <end position="38"/>
    </location>
</feature>
<evidence type="ECO:0000256" key="5">
    <source>
        <dbReference type="ARBA" id="ARBA00023242"/>
    </source>
</evidence>
<protein>
    <recommendedName>
        <fullName evidence="7">HAT C-terminal dimerisation domain-containing protein</fullName>
    </recommendedName>
</protein>
<feature type="region of interest" description="Disordered" evidence="6">
    <location>
        <begin position="711"/>
        <end position="735"/>
    </location>
</feature>
<feature type="region of interest" description="Disordered" evidence="6">
    <location>
        <begin position="1"/>
        <end position="125"/>
    </location>
</feature>
<keyword evidence="2" id="KW-0479">Metal-binding</keyword>
<dbReference type="OrthoDB" id="3237158at2759"/>
<evidence type="ECO:0000256" key="1">
    <source>
        <dbReference type="ARBA" id="ARBA00004123"/>
    </source>
</evidence>
<evidence type="ECO:0000256" key="3">
    <source>
        <dbReference type="ARBA" id="ARBA00022771"/>
    </source>
</evidence>
<accession>A0A9P3Q2B7</accession>
<dbReference type="InterPro" id="IPR052035">
    <property type="entry name" value="ZnF_BED_domain_contain"/>
</dbReference>
<dbReference type="GO" id="GO:0005634">
    <property type="term" value="C:nucleus"/>
    <property type="evidence" value="ECO:0007669"/>
    <property type="project" value="UniProtKB-SubCell"/>
</dbReference>
<dbReference type="Proteomes" id="UP001063166">
    <property type="component" value="Unassembled WGS sequence"/>
</dbReference>
<dbReference type="PANTHER" id="PTHR46481:SF10">
    <property type="entry name" value="ZINC FINGER BED DOMAIN-CONTAINING PROTEIN 39"/>
    <property type="match status" value="1"/>
</dbReference>
<dbReference type="GO" id="GO:0008270">
    <property type="term" value="F:zinc ion binding"/>
    <property type="evidence" value="ECO:0007669"/>
    <property type="project" value="UniProtKB-KW"/>
</dbReference>